<reference evidence="7" key="1">
    <citation type="submission" date="2023-07" db="EMBL/GenBank/DDBJ databases">
        <title>A draft genome of Kazachstania heterogenica Y-27499.</title>
        <authorList>
            <person name="Donic C."/>
            <person name="Kralova J.S."/>
            <person name="Fidel L."/>
            <person name="Ben-Dor S."/>
            <person name="Jung S."/>
        </authorList>
    </citation>
    <scope>NUCLEOTIDE SEQUENCE [LARGE SCALE GENOMIC DNA]</scope>
    <source>
        <strain evidence="7">Y27499</strain>
    </source>
</reference>
<dbReference type="InterPro" id="IPR018957">
    <property type="entry name" value="Znf_C3HC4_RING-type"/>
</dbReference>
<feature type="domain" description="RING-type" evidence="5">
    <location>
        <begin position="171"/>
        <end position="220"/>
    </location>
</feature>
<dbReference type="SUPFAM" id="SSF57850">
    <property type="entry name" value="RING/U-box"/>
    <property type="match status" value="1"/>
</dbReference>
<dbReference type="PANTHER" id="PTHR23041">
    <property type="entry name" value="RING FINGER DOMAIN-CONTAINING"/>
    <property type="match status" value="1"/>
</dbReference>
<dbReference type="PROSITE" id="PS50089">
    <property type="entry name" value="ZF_RING_2"/>
    <property type="match status" value="1"/>
</dbReference>
<evidence type="ECO:0000313" key="7">
    <source>
        <dbReference type="Proteomes" id="UP001306508"/>
    </source>
</evidence>
<name>A0AAN8A8E3_9SACH</name>
<dbReference type="InterPro" id="IPR047134">
    <property type="entry name" value="RNF4"/>
</dbReference>
<protein>
    <recommendedName>
        <fullName evidence="5">RING-type domain-containing protein</fullName>
    </recommendedName>
</protein>
<dbReference type="InterPro" id="IPR001841">
    <property type="entry name" value="Znf_RING"/>
</dbReference>
<evidence type="ECO:0000256" key="2">
    <source>
        <dbReference type="ARBA" id="ARBA00022771"/>
    </source>
</evidence>
<dbReference type="PANTHER" id="PTHR23041:SF78">
    <property type="entry name" value="E3 UBIQUITIN-PROTEIN LIGASE RNF4"/>
    <property type="match status" value="1"/>
</dbReference>
<proteinExistence type="predicted"/>
<dbReference type="PROSITE" id="PS00518">
    <property type="entry name" value="ZF_RING_1"/>
    <property type="match status" value="1"/>
</dbReference>
<dbReference type="InterPro" id="IPR013083">
    <property type="entry name" value="Znf_RING/FYVE/PHD"/>
</dbReference>
<evidence type="ECO:0000256" key="3">
    <source>
        <dbReference type="ARBA" id="ARBA00022833"/>
    </source>
</evidence>
<keyword evidence="2 4" id="KW-0863">Zinc-finger</keyword>
<evidence type="ECO:0000259" key="5">
    <source>
        <dbReference type="PROSITE" id="PS50089"/>
    </source>
</evidence>
<dbReference type="GO" id="GO:0008270">
    <property type="term" value="F:zinc ion binding"/>
    <property type="evidence" value="ECO:0007669"/>
    <property type="project" value="UniProtKB-KW"/>
</dbReference>
<organism evidence="6 7">
    <name type="scientific">Arxiozyma heterogenica</name>
    <dbReference type="NCBI Taxonomy" id="278026"/>
    <lineage>
        <taxon>Eukaryota</taxon>
        <taxon>Fungi</taxon>
        <taxon>Dikarya</taxon>
        <taxon>Ascomycota</taxon>
        <taxon>Saccharomycotina</taxon>
        <taxon>Saccharomycetes</taxon>
        <taxon>Saccharomycetales</taxon>
        <taxon>Saccharomycetaceae</taxon>
        <taxon>Arxiozyma</taxon>
    </lineage>
</organism>
<dbReference type="Proteomes" id="UP001306508">
    <property type="component" value="Unassembled WGS sequence"/>
</dbReference>
<keyword evidence="1" id="KW-0479">Metal-binding</keyword>
<dbReference type="Gene3D" id="3.30.40.10">
    <property type="entry name" value="Zinc/RING finger domain, C3HC4 (zinc finger)"/>
    <property type="match status" value="1"/>
</dbReference>
<evidence type="ECO:0000256" key="1">
    <source>
        <dbReference type="ARBA" id="ARBA00022723"/>
    </source>
</evidence>
<dbReference type="AlphaFoldDB" id="A0AAN8A8E3"/>
<evidence type="ECO:0000313" key="6">
    <source>
        <dbReference type="EMBL" id="KAK5779891.1"/>
    </source>
</evidence>
<dbReference type="SMART" id="SM00184">
    <property type="entry name" value="RING"/>
    <property type="match status" value="1"/>
</dbReference>
<comment type="caution">
    <text evidence="6">The sequence shown here is derived from an EMBL/GenBank/DDBJ whole genome shotgun (WGS) entry which is preliminary data.</text>
</comment>
<gene>
    <name evidence="6" type="ORF">RI543_002430</name>
</gene>
<dbReference type="InterPro" id="IPR017907">
    <property type="entry name" value="Znf_RING_CS"/>
</dbReference>
<dbReference type="EMBL" id="JAWIZZ010000045">
    <property type="protein sequence ID" value="KAK5779891.1"/>
    <property type="molecule type" value="Genomic_DNA"/>
</dbReference>
<accession>A0AAN8A8E3</accession>
<sequence length="246" mass="27868">MSNVQTNLFVTEDTSDPSITLGNEEALNIENDDEASTDFTGMSSDSNLLEMLDKENSHYENRTNQTSNSILQDSVLHRISSDTPINTITPSTPRIESNSHQDDNLTIIAAQEPPSTNKHTVTNDNNNITTIDLDVEEQQVVEILDDEEDDLELKKSRKPPESYKPIREYKCPICFEPPERALITQCGHVFCCDCLFQMVNNSNPSRNLQNSYLGLCALCRSKVDLRTVVLLRMKRKQIQTSKEENK</sequence>
<keyword evidence="3" id="KW-0862">Zinc</keyword>
<evidence type="ECO:0000256" key="4">
    <source>
        <dbReference type="PROSITE-ProRule" id="PRU00175"/>
    </source>
</evidence>
<keyword evidence="7" id="KW-1185">Reference proteome</keyword>
<dbReference type="Pfam" id="PF00097">
    <property type="entry name" value="zf-C3HC4"/>
    <property type="match status" value="1"/>
</dbReference>